<proteinExistence type="predicted"/>
<dbReference type="PANTHER" id="PTHR30175">
    <property type="entry name" value="PHOSPHOTRANSFERASE SYSTEM TRANSPORT PROTEIN"/>
    <property type="match status" value="1"/>
</dbReference>
<dbReference type="InterPro" id="IPR036878">
    <property type="entry name" value="Glu_permease_IIB"/>
</dbReference>
<evidence type="ECO:0000256" key="6">
    <source>
        <dbReference type="ARBA" id="ARBA00022683"/>
    </source>
</evidence>
<evidence type="ECO:0000259" key="13">
    <source>
        <dbReference type="PROSITE" id="PS51098"/>
    </source>
</evidence>
<dbReference type="GO" id="GO:0008982">
    <property type="term" value="F:protein-N(PI)-phosphohistidine-sugar phosphotransferase activity"/>
    <property type="evidence" value="ECO:0007669"/>
    <property type="project" value="InterPro"/>
</dbReference>
<accession>A0A430AFB1</accession>
<comment type="subcellular location">
    <subcellularLocation>
        <location evidence="1">Cell membrane</location>
        <topology evidence="1">Multi-pass membrane protein</topology>
    </subcellularLocation>
</comment>
<gene>
    <name evidence="15" type="ORF">CBF30_09180</name>
</gene>
<evidence type="ECO:0000256" key="4">
    <source>
        <dbReference type="ARBA" id="ARBA00022597"/>
    </source>
</evidence>
<dbReference type="GO" id="GO:0015771">
    <property type="term" value="P:trehalose transport"/>
    <property type="evidence" value="ECO:0007669"/>
    <property type="project" value="TreeGrafter"/>
</dbReference>
<feature type="transmembrane region" description="Helical" evidence="12">
    <location>
        <begin position="299"/>
        <end position="320"/>
    </location>
</feature>
<evidence type="ECO:0000256" key="2">
    <source>
        <dbReference type="ARBA" id="ARBA00022448"/>
    </source>
</evidence>
<feature type="transmembrane region" description="Helical" evidence="12">
    <location>
        <begin position="438"/>
        <end position="459"/>
    </location>
</feature>
<feature type="domain" description="PTS EIIC type-1" evidence="14">
    <location>
        <begin position="124"/>
        <end position="472"/>
    </location>
</feature>
<evidence type="ECO:0000256" key="3">
    <source>
        <dbReference type="ARBA" id="ARBA00022475"/>
    </source>
</evidence>
<evidence type="ECO:0000256" key="12">
    <source>
        <dbReference type="SAM" id="Phobius"/>
    </source>
</evidence>
<keyword evidence="3" id="KW-1003">Cell membrane</keyword>
<dbReference type="PROSITE" id="PS51098">
    <property type="entry name" value="PTS_EIIB_TYPE_1"/>
    <property type="match status" value="1"/>
</dbReference>
<comment type="caution">
    <text evidence="15">The sequence shown here is derived from an EMBL/GenBank/DDBJ whole genome shotgun (WGS) entry which is preliminary data.</text>
</comment>
<keyword evidence="8" id="KW-0418">Kinase</keyword>
<dbReference type="PROSITE" id="PS51103">
    <property type="entry name" value="PTS_EIIC_TYPE_1"/>
    <property type="match status" value="1"/>
</dbReference>
<dbReference type="Gene3D" id="3.30.1360.60">
    <property type="entry name" value="Glucose permease domain IIB"/>
    <property type="match status" value="1"/>
</dbReference>
<keyword evidence="6" id="KW-0598">Phosphotransferase system</keyword>
<dbReference type="InterPro" id="IPR050558">
    <property type="entry name" value="PTS_Sugar-Specific_Components"/>
</dbReference>
<dbReference type="OrthoDB" id="9769191at2"/>
<dbReference type="GO" id="GO:0005886">
    <property type="term" value="C:plasma membrane"/>
    <property type="evidence" value="ECO:0007669"/>
    <property type="project" value="UniProtKB-SubCell"/>
</dbReference>
<dbReference type="GO" id="GO:0090589">
    <property type="term" value="F:protein-phosphocysteine-trehalose phosphotransferase system transporter activity"/>
    <property type="evidence" value="ECO:0007669"/>
    <property type="project" value="TreeGrafter"/>
</dbReference>
<evidence type="ECO:0000256" key="9">
    <source>
        <dbReference type="ARBA" id="ARBA00022989"/>
    </source>
</evidence>
<evidence type="ECO:0000259" key="14">
    <source>
        <dbReference type="PROSITE" id="PS51103"/>
    </source>
</evidence>
<dbReference type="Pfam" id="PF02378">
    <property type="entry name" value="PTS_EIIC"/>
    <property type="match status" value="1"/>
</dbReference>
<keyword evidence="9 12" id="KW-1133">Transmembrane helix</keyword>
<feature type="transmembrane region" description="Helical" evidence="12">
    <location>
        <begin position="257"/>
        <end position="279"/>
    </location>
</feature>
<dbReference type="RefSeq" id="WP_126825622.1">
    <property type="nucleotide sequence ID" value="NZ_JBHLWU010000001.1"/>
</dbReference>
<protein>
    <submittedName>
        <fullName evidence="15">PTS sugar transporter subunit IIA</fullName>
    </submittedName>
</protein>
<dbReference type="AlphaFoldDB" id="A0A430AFB1"/>
<feature type="transmembrane region" description="Helical" evidence="12">
    <location>
        <begin position="370"/>
        <end position="392"/>
    </location>
</feature>
<evidence type="ECO:0000256" key="7">
    <source>
        <dbReference type="ARBA" id="ARBA00022692"/>
    </source>
</evidence>
<keyword evidence="7 12" id="KW-0812">Transmembrane</keyword>
<dbReference type="PROSITE" id="PS01035">
    <property type="entry name" value="PTS_EIIB_TYPE_1_CYS"/>
    <property type="match status" value="1"/>
</dbReference>
<dbReference type="InterPro" id="IPR001996">
    <property type="entry name" value="PTS_IIB_1"/>
</dbReference>
<keyword evidence="10 12" id="KW-0472">Membrane</keyword>
<keyword evidence="5" id="KW-0808">Transferase</keyword>
<dbReference type="FunFam" id="3.30.1360.60:FF:000001">
    <property type="entry name" value="PTS system glucose-specific IIBC component PtsG"/>
    <property type="match status" value="1"/>
</dbReference>
<dbReference type="Pfam" id="PF00367">
    <property type="entry name" value="PTS_EIIB"/>
    <property type="match status" value="1"/>
</dbReference>
<feature type="active site" description="Phosphocysteine intermediate; for EIIB activity" evidence="11">
    <location>
        <position position="30"/>
    </location>
</feature>
<keyword evidence="4 15" id="KW-0762">Sugar transport</keyword>
<dbReference type="InterPro" id="IPR003352">
    <property type="entry name" value="PTS_EIIC"/>
</dbReference>
<evidence type="ECO:0000256" key="5">
    <source>
        <dbReference type="ARBA" id="ARBA00022679"/>
    </source>
</evidence>
<evidence type="ECO:0000256" key="11">
    <source>
        <dbReference type="PROSITE-ProRule" id="PRU00421"/>
    </source>
</evidence>
<evidence type="ECO:0000256" key="8">
    <source>
        <dbReference type="ARBA" id="ARBA00022777"/>
    </source>
</evidence>
<evidence type="ECO:0000313" key="16">
    <source>
        <dbReference type="Proteomes" id="UP000288669"/>
    </source>
</evidence>
<dbReference type="NCBIfam" id="TIGR00826">
    <property type="entry name" value="EIIB_glc"/>
    <property type="match status" value="1"/>
</dbReference>
<feature type="transmembrane region" description="Helical" evidence="12">
    <location>
        <begin position="227"/>
        <end position="245"/>
    </location>
</feature>
<keyword evidence="16" id="KW-1185">Reference proteome</keyword>
<dbReference type="GO" id="GO:0016301">
    <property type="term" value="F:kinase activity"/>
    <property type="evidence" value="ECO:0007669"/>
    <property type="project" value="UniProtKB-KW"/>
</dbReference>
<dbReference type="NCBIfam" id="TIGR01996">
    <property type="entry name" value="PTS-II-BC-sucr"/>
    <property type="match status" value="1"/>
</dbReference>
<dbReference type="InterPro" id="IPR010973">
    <property type="entry name" value="PTS_IIBC_sucr"/>
</dbReference>
<evidence type="ECO:0000256" key="1">
    <source>
        <dbReference type="ARBA" id="ARBA00004651"/>
    </source>
</evidence>
<sequence length="472" mass="51430">MSNENEYKVIAKELIEAVGGSENIISMAHCATRLRLIVKDRDSIDDEKVEEINKVKGYFFTSGQYQIIFGTGTVNRVYEAVESLGVSATSKSELKEIASDEEDNWFKRMLRVFGDVFVPIIPALVATGLFMGLRNVVTQEQILHWFGLVPADISSNFLVITQVLTDTAFSFLPVLVCWSAFRVFGGSPLLGILLGLMLVSPLLPTSWDVAQGNANPLMFFGFIKVAGYQGSVLPAFIMGFVGSNIEKKIRKHVPEVLDLIVTPFLSLLLMLLIALFVVGPLFHQVEVWMLDIVKLLLNLPFGLGGLVYGAINQIIVVTGLHHALNLIEIQMLADNHWNLVNPISSASMAAQAGAAFAVGMKTKSAKIKSVAFPSSFSALLGISEPALFGVNIRYVKPFFMGCIGGGVGGFLASLFSLKATGMSITVIPGMLLYLNSQLPLYILVCVVGFAVAFTLTWLFGYKDEVGKEFKHA</sequence>
<evidence type="ECO:0000313" key="15">
    <source>
        <dbReference type="EMBL" id="RSU06416.1"/>
    </source>
</evidence>
<name>A0A430AFB1_9ENTE</name>
<organism evidence="15 16">
    <name type="scientific">Vagococcus entomophilus</name>
    <dbReference type="NCBI Taxonomy" id="1160095"/>
    <lineage>
        <taxon>Bacteria</taxon>
        <taxon>Bacillati</taxon>
        <taxon>Bacillota</taxon>
        <taxon>Bacilli</taxon>
        <taxon>Lactobacillales</taxon>
        <taxon>Enterococcaceae</taxon>
        <taxon>Vagococcus</taxon>
    </lineage>
</organism>
<feature type="transmembrane region" description="Helical" evidence="12">
    <location>
        <begin position="157"/>
        <end position="181"/>
    </location>
</feature>
<keyword evidence="2" id="KW-0813">Transport</keyword>
<reference evidence="15 16" key="1">
    <citation type="submission" date="2017-05" db="EMBL/GenBank/DDBJ databases">
        <title>Vagococcus spp. assemblies.</title>
        <authorList>
            <person name="Gulvik C.A."/>
        </authorList>
    </citation>
    <scope>NUCLEOTIDE SEQUENCE [LARGE SCALE GENOMIC DNA]</scope>
    <source>
        <strain evidence="15 16">DSM 24756</strain>
    </source>
</reference>
<evidence type="ECO:0000256" key="10">
    <source>
        <dbReference type="ARBA" id="ARBA00023136"/>
    </source>
</evidence>
<dbReference type="InterPro" id="IPR013013">
    <property type="entry name" value="PTS_EIIC_1"/>
</dbReference>
<dbReference type="PANTHER" id="PTHR30175:SF7">
    <property type="entry name" value="NEGATIVE REGULATOR OF SACY ACTIVITY"/>
    <property type="match status" value="1"/>
</dbReference>
<dbReference type="Proteomes" id="UP000288669">
    <property type="component" value="Unassembled WGS sequence"/>
</dbReference>
<dbReference type="GO" id="GO:0009401">
    <property type="term" value="P:phosphoenolpyruvate-dependent sugar phosphotransferase system"/>
    <property type="evidence" value="ECO:0007669"/>
    <property type="project" value="UniProtKB-KW"/>
</dbReference>
<dbReference type="InterPro" id="IPR018113">
    <property type="entry name" value="PTrfase_EIIB_Cys"/>
</dbReference>
<feature type="domain" description="PTS EIIB type-1" evidence="13">
    <location>
        <begin position="8"/>
        <end position="91"/>
    </location>
</feature>
<feature type="transmembrane region" description="Helical" evidence="12">
    <location>
        <begin position="116"/>
        <end position="137"/>
    </location>
</feature>
<feature type="transmembrane region" description="Helical" evidence="12">
    <location>
        <begin position="188"/>
        <end position="207"/>
    </location>
</feature>
<dbReference type="EMBL" id="NGJZ01000003">
    <property type="protein sequence ID" value="RSU06416.1"/>
    <property type="molecule type" value="Genomic_DNA"/>
</dbReference>
<feature type="transmembrane region" description="Helical" evidence="12">
    <location>
        <begin position="398"/>
        <end position="417"/>
    </location>
</feature>
<dbReference type="SUPFAM" id="SSF55604">
    <property type="entry name" value="Glucose permease domain IIB"/>
    <property type="match status" value="1"/>
</dbReference>
<dbReference type="CDD" id="cd00212">
    <property type="entry name" value="PTS_IIB_glc"/>
    <property type="match status" value="1"/>
</dbReference>